<dbReference type="Xenbase" id="XB-GENE-1001666">
    <property type="gene designation" value="ascc2"/>
</dbReference>
<accession>F7CR26</accession>
<gene>
    <name evidence="3" type="primary">ascc2</name>
</gene>
<dbReference type="AlphaFoldDB" id="F7CR26"/>
<feature type="region of interest" description="Disordered" evidence="1">
    <location>
        <begin position="407"/>
        <end position="428"/>
    </location>
</feature>
<feature type="region of interest" description="Disordered" evidence="1">
    <location>
        <begin position="587"/>
        <end position="658"/>
    </location>
</feature>
<dbReference type="Pfam" id="PF02845">
    <property type="entry name" value="CUE"/>
    <property type="match status" value="1"/>
</dbReference>
<dbReference type="Gene3D" id="1.10.8.10">
    <property type="entry name" value="DNA helicase RuvA subunit, C-terminal domain"/>
    <property type="match status" value="1"/>
</dbReference>
<dbReference type="InterPro" id="IPR009060">
    <property type="entry name" value="UBA-like_sf"/>
</dbReference>
<dbReference type="PROSITE" id="PS51140">
    <property type="entry name" value="CUE"/>
    <property type="match status" value="1"/>
</dbReference>
<dbReference type="eggNOG" id="KOG4501">
    <property type="taxonomic scope" value="Eukaryota"/>
</dbReference>
<dbReference type="InterPro" id="IPR052586">
    <property type="entry name" value="ASCC2"/>
</dbReference>
<dbReference type="HOGENOM" id="CLU_012749_0_0_1"/>
<evidence type="ECO:0000259" key="2">
    <source>
        <dbReference type="PROSITE" id="PS51140"/>
    </source>
</evidence>
<feature type="compositionally biased region" description="Acidic residues" evidence="1">
    <location>
        <begin position="589"/>
        <end position="599"/>
    </location>
</feature>
<evidence type="ECO:0000256" key="1">
    <source>
        <dbReference type="SAM" id="MobiDB-lite"/>
    </source>
</evidence>
<dbReference type="SUPFAM" id="SSF46934">
    <property type="entry name" value="UBA-like"/>
    <property type="match status" value="1"/>
</dbReference>
<dbReference type="Bgee" id="ENSXETG00000016423">
    <property type="expression patterns" value="Expressed in testis and 13 other cell types or tissues"/>
</dbReference>
<dbReference type="GO" id="GO:0043130">
    <property type="term" value="F:ubiquitin binding"/>
    <property type="evidence" value="ECO:0007669"/>
    <property type="project" value="InterPro"/>
</dbReference>
<dbReference type="InterPro" id="IPR041800">
    <property type="entry name" value="ASCC2_CUE"/>
</dbReference>
<dbReference type="PANTHER" id="PTHR21494:SF0">
    <property type="entry name" value="ACTIVATING SIGNAL COINTEGRATOR 1 COMPLEX SUBUNIT 2"/>
    <property type="match status" value="1"/>
</dbReference>
<dbReference type="InParanoid" id="F7CR26"/>
<dbReference type="GeneTree" id="ENSGT00390000018806"/>
<dbReference type="SMART" id="SM00546">
    <property type="entry name" value="CUE"/>
    <property type="match status" value="1"/>
</dbReference>
<dbReference type="FunCoup" id="F7CR26">
    <property type="interactions" value="2395"/>
</dbReference>
<dbReference type="InterPro" id="IPR003892">
    <property type="entry name" value="CUE"/>
</dbReference>
<dbReference type="Ensembl" id="ENSXETT00000035842">
    <property type="protein sequence ID" value="ENSXETP00000035842"/>
    <property type="gene ID" value="ENSXETG00000016423"/>
</dbReference>
<sequence length="746" mass="85561">MPALPLDELQVTQKDAVTGRLCTLPALHPERIVSRHFVLYVPPPASCAPALLEEFLERANFITQDLRWLLGLPHDLFWCQVLFDESLQKCLDSFLNNAPRRYDRHCPLPPLVQKVQNELHHYVFLAFLRMSTHKESKEHHITPSVFGEILYNNYLFDIPKLLDICVLFGKGNSALLQKMIGNIFQQQPSYYQDLDESVPTLLQVFNRILQICGIKQDSDCAEPQKLESQKKITPLDMPEEDLQDAVLYLCDTSSTLWAFLEIFPAAAQTVQKHDILNKLSSFYELAFSELEAAVMKRKFEDKSMQLDLWRRLSHSKKKLLEICHIIISETCLQPLLEHRTENIQPFVEEFLQILTAFLPERRFLCDYDELYPVAEDVNLLQQVSPSLDETRTTYLLHGVQSAWSDTKRSRAPTLPPARTSPDGATNGVSTCTTQNSVCGAEPECAGATASSSFTGVELDSLVSQVKDLLPDLGEGFILCCLEEYEHNPERVINNLLEDNLSPHLQGLDRTMPRNERVETCPLVTSRSNIFADDEFDVFSRDTIDTSRIWKGRRKQESATEILADKSVISAQRERYSKYSMVSEEHTVDVDYDDEYDDTYDGNQVGANDADSDDELISRRPFTIPQVLRSRNQEEEAEEEDEEEVAEEETSKPDHFVQDPAVLRERAEARKASYYAKKGFRHDNTAAVAGSGRGQGQTRETIQERRKKESNKSMRANHNRRVMADRKRNKVFFFFKQLGRRKSYQKS</sequence>
<reference evidence="3" key="1">
    <citation type="journal article" date="2010" name="Science">
        <title>The genome of the Western clawed frog Xenopus tropicalis.</title>
        <authorList>
            <person name="Hellsten U."/>
            <person name="Harland R.M."/>
            <person name="Gilchrist M.J."/>
            <person name="Hendrix D."/>
            <person name="Jurka J."/>
            <person name="Kapitonov V."/>
            <person name="Ovcharenko I."/>
            <person name="Putnam N.H."/>
            <person name="Shu S."/>
            <person name="Taher L."/>
            <person name="Blitz I.L."/>
            <person name="Blumberg B."/>
            <person name="Dichmann D.S."/>
            <person name="Dubchak I."/>
            <person name="Amaya E."/>
            <person name="Detter J.C."/>
            <person name="Fletcher R."/>
            <person name="Gerhard D.S."/>
            <person name="Goodstein D."/>
            <person name="Graves T."/>
            <person name="Grigoriev I.V."/>
            <person name="Grimwood J."/>
            <person name="Kawashima T."/>
            <person name="Lindquist E."/>
            <person name="Lucas S.M."/>
            <person name="Mead P.E."/>
            <person name="Mitros T."/>
            <person name="Ogino H."/>
            <person name="Ohta Y."/>
            <person name="Poliakov A.V."/>
            <person name="Pollet N."/>
            <person name="Robert J."/>
            <person name="Salamov A."/>
            <person name="Sater A.K."/>
            <person name="Schmutz J."/>
            <person name="Terry A."/>
            <person name="Vize P.D."/>
            <person name="Warren W.C."/>
            <person name="Wells D."/>
            <person name="Wills A."/>
            <person name="Wilson R.K."/>
            <person name="Zimmerman L.B."/>
            <person name="Zorn A.M."/>
            <person name="Grainger R."/>
            <person name="Grammer T."/>
            <person name="Khokha M.K."/>
            <person name="Richardson P.M."/>
            <person name="Rokhsar D.S."/>
        </authorList>
    </citation>
    <scope>NUCLEOTIDE SEQUENCE [LARGE SCALE GENOMIC DNA]</scope>
    <source>
        <strain evidence="3">Nigerian</strain>
    </source>
</reference>
<evidence type="ECO:0000313" key="3">
    <source>
        <dbReference type="Ensembl" id="ENSXETP00000035842"/>
    </source>
</evidence>
<protein>
    <submittedName>
        <fullName evidence="3">Activating signal cointegrator 1 complex subunit 2</fullName>
    </submittedName>
</protein>
<dbReference type="CDD" id="cd14364">
    <property type="entry name" value="CUE_ASCC2"/>
    <property type="match status" value="1"/>
</dbReference>
<feature type="region of interest" description="Disordered" evidence="1">
    <location>
        <begin position="683"/>
        <end position="718"/>
    </location>
</feature>
<feature type="domain" description="CUE" evidence="2">
    <location>
        <begin position="457"/>
        <end position="500"/>
    </location>
</feature>
<proteinExistence type="predicted"/>
<feature type="compositionally biased region" description="Basic and acidic residues" evidence="1">
    <location>
        <begin position="648"/>
        <end position="658"/>
    </location>
</feature>
<reference evidence="3" key="2">
    <citation type="submission" date="2011-06" db="UniProtKB">
        <authorList>
            <consortium name="Ensembl"/>
        </authorList>
    </citation>
    <scope>IDENTIFICATION</scope>
</reference>
<organism evidence="3">
    <name type="scientific">Xenopus tropicalis</name>
    <name type="common">Western clawed frog</name>
    <name type="synonym">Silurana tropicalis</name>
    <dbReference type="NCBI Taxonomy" id="8364"/>
    <lineage>
        <taxon>Eukaryota</taxon>
        <taxon>Metazoa</taxon>
        <taxon>Chordata</taxon>
        <taxon>Craniata</taxon>
        <taxon>Vertebrata</taxon>
        <taxon>Euteleostomi</taxon>
        <taxon>Amphibia</taxon>
        <taxon>Batrachia</taxon>
        <taxon>Anura</taxon>
        <taxon>Pipoidea</taxon>
        <taxon>Pipidae</taxon>
        <taxon>Xenopodinae</taxon>
        <taxon>Xenopus</taxon>
        <taxon>Silurana</taxon>
    </lineage>
</organism>
<name>F7CR26_XENTR</name>
<feature type="compositionally biased region" description="Acidic residues" evidence="1">
    <location>
        <begin position="634"/>
        <end position="647"/>
    </location>
</feature>
<feature type="compositionally biased region" description="Basic and acidic residues" evidence="1">
    <location>
        <begin position="700"/>
        <end position="711"/>
    </location>
</feature>
<dbReference type="PANTHER" id="PTHR21494">
    <property type="entry name" value="ACTIVATING SIGNAL COINTEGRATOR 1 COMPLEX SUBUNIT 2 ASC-1 COMPLEX SUBUNIT P100"/>
    <property type="match status" value="1"/>
</dbReference>